<dbReference type="PANTHER" id="PTHR10357">
    <property type="entry name" value="ALPHA-AMYLASE FAMILY MEMBER"/>
    <property type="match status" value="1"/>
</dbReference>
<evidence type="ECO:0000313" key="5">
    <source>
        <dbReference type="EMBL" id="TXB63496.1"/>
    </source>
</evidence>
<proteinExistence type="inferred from homology"/>
<comment type="caution">
    <text evidence="5">The sequence shown here is derived from an EMBL/GenBank/DDBJ whole genome shotgun (WGS) entry which is preliminary data.</text>
</comment>
<dbReference type="SMART" id="SM00642">
    <property type="entry name" value="Aamy"/>
    <property type="match status" value="1"/>
</dbReference>
<dbReference type="GO" id="GO:0004556">
    <property type="term" value="F:alpha-amylase activity"/>
    <property type="evidence" value="ECO:0007669"/>
    <property type="project" value="InterPro"/>
</dbReference>
<dbReference type="InterPro" id="IPR013783">
    <property type="entry name" value="Ig-like_fold"/>
</dbReference>
<dbReference type="InterPro" id="IPR054409">
    <property type="entry name" value="X25_BaPul-like"/>
</dbReference>
<dbReference type="Pfam" id="PF00128">
    <property type="entry name" value="Alpha-amylase"/>
    <property type="match status" value="1"/>
</dbReference>
<dbReference type="InterPro" id="IPR006047">
    <property type="entry name" value="GH13_cat_dom"/>
</dbReference>
<dbReference type="InterPro" id="IPR006046">
    <property type="entry name" value="Alpha_amylase"/>
</dbReference>
<dbReference type="InterPro" id="IPR045857">
    <property type="entry name" value="O16G_dom_2"/>
</dbReference>
<dbReference type="EMBL" id="VOOR01000015">
    <property type="protein sequence ID" value="TXB63496.1"/>
    <property type="molecule type" value="Genomic_DNA"/>
</dbReference>
<dbReference type="GO" id="GO:0043169">
    <property type="term" value="F:cation binding"/>
    <property type="evidence" value="ECO:0007669"/>
    <property type="project" value="InterPro"/>
</dbReference>
<evidence type="ECO:0000259" key="4">
    <source>
        <dbReference type="SMART" id="SM00642"/>
    </source>
</evidence>
<evidence type="ECO:0000256" key="1">
    <source>
        <dbReference type="ARBA" id="ARBA00008061"/>
    </source>
</evidence>
<dbReference type="InterPro" id="IPR014756">
    <property type="entry name" value="Ig_E-set"/>
</dbReference>
<dbReference type="Gene3D" id="3.20.20.80">
    <property type="entry name" value="Glycosidases"/>
    <property type="match status" value="1"/>
</dbReference>
<evidence type="ECO:0000313" key="6">
    <source>
        <dbReference type="Proteomes" id="UP000321580"/>
    </source>
</evidence>
<reference evidence="5 6" key="1">
    <citation type="submission" date="2019-08" db="EMBL/GenBank/DDBJ databases">
        <title>Genome of Phaeodactylibacter luteus.</title>
        <authorList>
            <person name="Bowman J.P."/>
        </authorList>
    </citation>
    <scope>NUCLEOTIDE SEQUENCE [LARGE SCALE GENOMIC DNA]</scope>
    <source>
        <strain evidence="5 6">KCTC 42180</strain>
    </source>
</reference>
<dbReference type="AlphaFoldDB" id="A0A5C6RMC2"/>
<dbReference type="Proteomes" id="UP000321580">
    <property type="component" value="Unassembled WGS sequence"/>
</dbReference>
<organism evidence="5 6">
    <name type="scientific">Phaeodactylibacter luteus</name>
    <dbReference type="NCBI Taxonomy" id="1564516"/>
    <lineage>
        <taxon>Bacteria</taxon>
        <taxon>Pseudomonadati</taxon>
        <taxon>Bacteroidota</taxon>
        <taxon>Saprospiria</taxon>
        <taxon>Saprospirales</taxon>
        <taxon>Haliscomenobacteraceae</taxon>
        <taxon>Phaeodactylibacter</taxon>
    </lineage>
</organism>
<dbReference type="SUPFAM" id="SSF81296">
    <property type="entry name" value="E set domains"/>
    <property type="match status" value="2"/>
</dbReference>
<dbReference type="InterPro" id="IPR017853">
    <property type="entry name" value="GH"/>
</dbReference>
<evidence type="ECO:0000256" key="2">
    <source>
        <dbReference type="RuleBase" id="RU003615"/>
    </source>
</evidence>
<dbReference type="Pfam" id="PF22058">
    <property type="entry name" value="X25_BaPul_like"/>
    <property type="match status" value="1"/>
</dbReference>
<gene>
    <name evidence="5" type="ORF">FRY97_09055</name>
</gene>
<comment type="similarity">
    <text evidence="1 2">Belongs to the glycosyl hydrolase 13 family.</text>
</comment>
<dbReference type="PANTHER" id="PTHR10357:SF179">
    <property type="entry name" value="NEUTRAL AND BASIC AMINO ACID TRANSPORT PROTEIN RBAT"/>
    <property type="match status" value="1"/>
</dbReference>
<protein>
    <submittedName>
        <fullName evidence="5">T9SS type A sorting domain-containing protein</fullName>
    </submittedName>
</protein>
<evidence type="ECO:0000256" key="3">
    <source>
        <dbReference type="SAM" id="SignalP"/>
    </source>
</evidence>
<keyword evidence="6" id="KW-1185">Reference proteome</keyword>
<keyword evidence="3" id="KW-0732">Signal</keyword>
<dbReference type="SUPFAM" id="SSF51445">
    <property type="entry name" value="(Trans)glycosidases"/>
    <property type="match status" value="1"/>
</dbReference>
<dbReference type="GO" id="GO:0009313">
    <property type="term" value="P:oligosaccharide catabolic process"/>
    <property type="evidence" value="ECO:0007669"/>
    <property type="project" value="TreeGrafter"/>
</dbReference>
<feature type="signal peptide" evidence="3">
    <location>
        <begin position="1"/>
        <end position="22"/>
    </location>
</feature>
<sequence length="860" mass="93805">MNTLRFLTCLVSLLSLSFASSAQPVPLTFRVDMSQETLSPNGVHVAGNFQAVAGYGGDWMPGASPLADPDGDQVYELTVEVPPGTYLYKFVNGSSWNEKPELPSADCALGDGGGNFNRQVTVGEAGLSLPAVIFDSCNATLRLAVSMEMETVAPEGVFVMGDFQEAAGLPADWDPTAIPLQDEDGDGVFETRLSVPPGDYQYVFLNGSTVEAPPLDCTVEGPDGQRVRTVQAEVGGTGPLVYCFNSCTLCDPAFSLDFETHWWNDAVFYEIFVRSFYDSNGDGIGDFQGIIEKLDYLNDGDPETDTDLGITGIWLMPMMESPSYHGYDVTDYYATEPDYGTMEDFEALLDAAHERGIRVIIDFVMNHTSDQHPWFQQSANSLGGYRDWYVWSGSNPGFIGPWGQTVWHPRNGDYYYGLFWGGMPDLNYSHPPVKEEIFDIAEFWLNKGVDGFRLDAIKYLDEDGAILENTPETFELLEDFRTLYKNTNADAVTVGEVWSNTASILPYVGEGRLDLCFDFDLASSMINAVNNSNALPVRQQLALMQAGYPKLQYATFLSNHDIDRVYNQLGENPAKMKQAAFIYLTLPGTPFIYYGEEVGMTGTGAHENIRRPMQWSPGPNAGFTTAQPWIGLGNNYAAQNVAVMQTDEASLFHTYRSLVQLRNEEEALRRGYLLDIAASVPEVLSYARVAPEEAVIALSNLSSEGRAPILSMPVSSLPAGAYRVTDLLAGSDLGSIELNSLGGFEGWAIPGGELDAREGRIIKLSLEATAGVSSEGAPSFQVRLAPNPVSGLLSINIEGRGPAMRAQAALFDVSGQCLRQLALERATGAIDLSGLPAGLYFLRVQQGQQVQVARVAKVQE</sequence>
<dbReference type="NCBIfam" id="TIGR04183">
    <property type="entry name" value="Por_Secre_tail"/>
    <property type="match status" value="1"/>
</dbReference>
<feature type="chain" id="PRO_5022742295" evidence="3">
    <location>
        <begin position="23"/>
        <end position="860"/>
    </location>
</feature>
<dbReference type="RefSeq" id="WP_147167135.1">
    <property type="nucleotide sequence ID" value="NZ_VOOR01000015.1"/>
</dbReference>
<name>A0A5C6RMC2_9BACT</name>
<dbReference type="InterPro" id="IPR026444">
    <property type="entry name" value="Secre_tail"/>
</dbReference>
<dbReference type="Gene3D" id="3.90.400.10">
    <property type="entry name" value="Oligo-1,6-glucosidase, Domain 2"/>
    <property type="match status" value="1"/>
</dbReference>
<dbReference type="PRINTS" id="PR00110">
    <property type="entry name" value="ALPHAAMYLASE"/>
</dbReference>
<accession>A0A5C6RMC2</accession>
<feature type="domain" description="Glycosyl hydrolase family 13 catalytic" evidence="4">
    <location>
        <begin position="270"/>
        <end position="662"/>
    </location>
</feature>
<dbReference type="OrthoDB" id="9806009at2"/>
<dbReference type="Pfam" id="PF18962">
    <property type="entry name" value="Por_Secre_tail"/>
    <property type="match status" value="1"/>
</dbReference>
<dbReference type="Gene3D" id="2.60.40.10">
    <property type="entry name" value="Immunoglobulins"/>
    <property type="match status" value="2"/>
</dbReference>
<dbReference type="CDD" id="cd11316">
    <property type="entry name" value="AmyAc_bac2_AmyA"/>
    <property type="match status" value="1"/>
</dbReference>